<keyword evidence="2" id="KW-0472">Membrane</keyword>
<feature type="compositionally biased region" description="Basic and acidic residues" evidence="1">
    <location>
        <begin position="365"/>
        <end position="378"/>
    </location>
</feature>
<keyword evidence="4" id="KW-1185">Reference proteome</keyword>
<proteinExistence type="predicted"/>
<dbReference type="AlphaFoldDB" id="A0ABD6DPW4"/>
<gene>
    <name evidence="3" type="ORF">ACFSBL_16930</name>
</gene>
<evidence type="ECO:0000313" key="4">
    <source>
        <dbReference type="Proteomes" id="UP001597034"/>
    </source>
</evidence>
<dbReference type="RefSeq" id="WP_256400568.1">
    <property type="nucleotide sequence ID" value="NZ_JANHJR010000003.1"/>
</dbReference>
<feature type="transmembrane region" description="Helical" evidence="2">
    <location>
        <begin position="528"/>
        <end position="545"/>
    </location>
</feature>
<evidence type="ECO:0000313" key="3">
    <source>
        <dbReference type="EMBL" id="MFD1647375.1"/>
    </source>
</evidence>
<dbReference type="InterPro" id="IPR025098">
    <property type="entry name" value="DUF4013"/>
</dbReference>
<comment type="caution">
    <text evidence="3">The sequence shown here is derived from an EMBL/GenBank/DDBJ whole genome shotgun (WGS) entry which is preliminary data.</text>
</comment>
<feature type="transmembrane region" description="Helical" evidence="2">
    <location>
        <begin position="395"/>
        <end position="419"/>
    </location>
</feature>
<protein>
    <submittedName>
        <fullName evidence="3">DUF4013 domain-containing protein</fullName>
    </submittedName>
</protein>
<feature type="compositionally biased region" description="Basic and acidic residues" evidence="1">
    <location>
        <begin position="320"/>
        <end position="329"/>
    </location>
</feature>
<name>A0ABD6DPW4_9EURY</name>
<keyword evidence="2" id="KW-1133">Transmembrane helix</keyword>
<evidence type="ECO:0000256" key="1">
    <source>
        <dbReference type="SAM" id="MobiDB-lite"/>
    </source>
</evidence>
<evidence type="ECO:0000256" key="2">
    <source>
        <dbReference type="SAM" id="Phobius"/>
    </source>
</evidence>
<feature type="compositionally biased region" description="Basic and acidic residues" evidence="1">
    <location>
        <begin position="106"/>
        <end position="118"/>
    </location>
</feature>
<feature type="compositionally biased region" description="Basic and acidic residues" evidence="1">
    <location>
        <begin position="36"/>
        <end position="80"/>
    </location>
</feature>
<sequence length="598" mass="65599">MSLDPSTDVCPRCGVEQAEGGRRGTSARRSGTTRPGSDESERDRTARSPRRRSGDGARDDRRTVENRRARDDGSGQRDCRNCGVSLDPSTDICPRCGVDQTGKTSPDSKRSRRDRDDGQSAAASTDRRKPNHDRSGRRGPDDGPDRSGRRGDRHSSDSRDRRADEPRADRDRTPARNREDPGADDDRQPRAADRRHGERETDRRDDRHESRGRRERSADHGRRGRGDDRRRSHDDERRAHDPGGRRRDPEPESSRRDPEPAPGHQERDRRDEPVHRDDRRDRHADAPPASNSHRETDRRGRREEPVGDGTPGGGTTTRTEAVERDEQPPPREQGSETGQRGDDGEPPREDTGGAGGGGVRTPGDGVDRSADQHPDTRGPDSLGTDMKYPMNEEGWWKTIAIGTVLEYLTFLIVPGWLLTGYYVRVMRQRLAGDPEPPSFSDPGGLLVDGIKGSIIAGVYGVIPLLAFVVFVLGSITAILNGNFQQGLGSLLTGVVIWLGLTALFGYAGSAGVARFAETGSMLSGFSPKLARVLVSGTWFVAWVKVSIVAGIAFAISLVIALIPVVQLITVVVTPVKIKYLGTVFSKQFADAYARIYGA</sequence>
<feature type="compositionally biased region" description="Basic and acidic residues" evidence="1">
    <location>
        <begin position="125"/>
        <end position="209"/>
    </location>
</feature>
<keyword evidence="2" id="KW-0812">Transmembrane</keyword>
<dbReference type="Pfam" id="PF13197">
    <property type="entry name" value="DUF4013"/>
    <property type="match status" value="1"/>
</dbReference>
<organism evidence="3 4">
    <name type="scientific">Haloarchaeobius litoreus</name>
    <dbReference type="NCBI Taxonomy" id="755306"/>
    <lineage>
        <taxon>Archaea</taxon>
        <taxon>Methanobacteriati</taxon>
        <taxon>Methanobacteriota</taxon>
        <taxon>Stenosarchaea group</taxon>
        <taxon>Halobacteria</taxon>
        <taxon>Halobacteriales</taxon>
        <taxon>Halorubellaceae</taxon>
        <taxon>Haloarchaeobius</taxon>
    </lineage>
</organism>
<feature type="transmembrane region" description="Helical" evidence="2">
    <location>
        <begin position="454"/>
        <end position="478"/>
    </location>
</feature>
<feature type="compositionally biased region" description="Basic and acidic residues" evidence="1">
    <location>
        <begin position="339"/>
        <end position="351"/>
    </location>
</feature>
<feature type="compositionally biased region" description="Basic and acidic residues" evidence="1">
    <location>
        <begin position="215"/>
        <end position="285"/>
    </location>
</feature>
<feature type="region of interest" description="Disordered" evidence="1">
    <location>
        <begin position="1"/>
        <end position="386"/>
    </location>
</feature>
<accession>A0ABD6DPW4</accession>
<dbReference type="EMBL" id="JBHUDO010000003">
    <property type="protein sequence ID" value="MFD1647375.1"/>
    <property type="molecule type" value="Genomic_DNA"/>
</dbReference>
<feature type="compositionally biased region" description="Basic and acidic residues" evidence="1">
    <location>
        <begin position="292"/>
        <end position="305"/>
    </location>
</feature>
<feature type="transmembrane region" description="Helical" evidence="2">
    <location>
        <begin position="551"/>
        <end position="572"/>
    </location>
</feature>
<feature type="transmembrane region" description="Helical" evidence="2">
    <location>
        <begin position="490"/>
        <end position="516"/>
    </location>
</feature>
<reference evidence="3 4" key="1">
    <citation type="journal article" date="2019" name="Int. J. Syst. Evol. Microbiol.">
        <title>The Global Catalogue of Microorganisms (GCM) 10K type strain sequencing project: providing services to taxonomists for standard genome sequencing and annotation.</title>
        <authorList>
            <consortium name="The Broad Institute Genomics Platform"/>
            <consortium name="The Broad Institute Genome Sequencing Center for Infectious Disease"/>
            <person name="Wu L."/>
            <person name="Ma J."/>
        </authorList>
    </citation>
    <scope>NUCLEOTIDE SEQUENCE [LARGE SCALE GENOMIC DNA]</scope>
    <source>
        <strain evidence="3 4">CGMCC 1.10390</strain>
    </source>
</reference>
<dbReference type="Proteomes" id="UP001597034">
    <property type="component" value="Unassembled WGS sequence"/>
</dbReference>